<dbReference type="EMBL" id="PKGU01000004">
    <property type="protein sequence ID" value="PKZ14632.1"/>
    <property type="molecule type" value="Genomic_DNA"/>
</dbReference>
<dbReference type="Proteomes" id="UP000242263">
    <property type="component" value="Unassembled WGS sequence"/>
</dbReference>
<evidence type="ECO:0000256" key="1">
    <source>
        <dbReference type="SAM" id="MobiDB-lite"/>
    </source>
</evidence>
<proteinExistence type="predicted"/>
<organism evidence="2 3">
    <name type="scientific">Alloscardovia omnicolens</name>
    <dbReference type="NCBI Taxonomy" id="419015"/>
    <lineage>
        <taxon>Bacteria</taxon>
        <taxon>Bacillati</taxon>
        <taxon>Actinomycetota</taxon>
        <taxon>Actinomycetes</taxon>
        <taxon>Bifidobacteriales</taxon>
        <taxon>Bifidobacteriaceae</taxon>
        <taxon>Alloscardovia</taxon>
    </lineage>
</organism>
<evidence type="ECO:0008006" key="4">
    <source>
        <dbReference type="Google" id="ProtNLM"/>
    </source>
</evidence>
<gene>
    <name evidence="2" type="ORF">CYJ32_06780</name>
</gene>
<comment type="caution">
    <text evidence="2">The sequence shown here is derived from an EMBL/GenBank/DDBJ whole genome shotgun (WGS) entry which is preliminary data.</text>
</comment>
<accession>A0A2I1M3C0</accession>
<feature type="compositionally biased region" description="Low complexity" evidence="1">
    <location>
        <begin position="54"/>
        <end position="71"/>
    </location>
</feature>
<reference evidence="2 3" key="1">
    <citation type="submission" date="2017-12" db="EMBL/GenBank/DDBJ databases">
        <title>Phylogenetic diversity of female urinary microbiome.</title>
        <authorList>
            <person name="Thomas-White K."/>
            <person name="Wolfe A.J."/>
        </authorList>
    </citation>
    <scope>NUCLEOTIDE SEQUENCE [LARGE SCALE GENOMIC DNA]</scope>
    <source>
        <strain evidence="2 3">UMB0064</strain>
    </source>
</reference>
<sequence>MAGLPIKRRKTERKYIIRRAVALAVLFALIIGGGWGVYAAFFARDTNKVSTARSNTSTSSTKKSNKEQQNSTEGVFRSDRAKDSGIPDCTTQNVAVKLTADPTEITTNGTVNFAKDFTHTGSTDCILNVSDASMVITMTNAEGVQVWRSDACEADPAVILLGQNDTYQKKSSWNAVVSNVAVDNSINGRATINGSGHGCMNEGQSARHVAAGEYTAEMVNIADNTMKSEPIKITVKEENQ</sequence>
<name>A0A2I1M3C0_9BIFI</name>
<evidence type="ECO:0000313" key="2">
    <source>
        <dbReference type="EMBL" id="PKZ14632.1"/>
    </source>
</evidence>
<dbReference type="GeneID" id="35868468"/>
<feature type="region of interest" description="Disordered" evidence="1">
    <location>
        <begin position="51"/>
        <end position="87"/>
    </location>
</feature>
<dbReference type="AlphaFoldDB" id="A0A2I1M3C0"/>
<protein>
    <recommendedName>
        <fullName evidence="4">Peptide ABC transporter permease</fullName>
    </recommendedName>
</protein>
<dbReference type="RefSeq" id="WP_021617706.1">
    <property type="nucleotide sequence ID" value="NZ_CAUPEW010000001.1"/>
</dbReference>
<feature type="compositionally biased region" description="Basic and acidic residues" evidence="1">
    <location>
        <begin position="76"/>
        <end position="85"/>
    </location>
</feature>
<evidence type="ECO:0000313" key="3">
    <source>
        <dbReference type="Proteomes" id="UP000242263"/>
    </source>
</evidence>